<feature type="domain" description="RCK N-terminal" evidence="2">
    <location>
        <begin position="110"/>
        <end position="225"/>
    </location>
</feature>
<dbReference type="PANTHER" id="PTHR43833:SF9">
    <property type="entry name" value="POTASSIUM CHANNEL PROTEIN YUGO-RELATED"/>
    <property type="match status" value="1"/>
</dbReference>
<proteinExistence type="predicted"/>
<dbReference type="PANTHER" id="PTHR43833">
    <property type="entry name" value="POTASSIUM CHANNEL PROTEIN 2-RELATED-RELATED"/>
    <property type="match status" value="1"/>
</dbReference>
<evidence type="ECO:0000259" key="2">
    <source>
        <dbReference type="PROSITE" id="PS51201"/>
    </source>
</evidence>
<dbReference type="Pfam" id="PF02080">
    <property type="entry name" value="TrkA_C"/>
    <property type="match status" value="2"/>
</dbReference>
<evidence type="ECO:0000313" key="5">
    <source>
        <dbReference type="Proteomes" id="UP000282322"/>
    </source>
</evidence>
<dbReference type="InterPro" id="IPR006037">
    <property type="entry name" value="RCK_C"/>
</dbReference>
<dbReference type="Gene3D" id="3.40.50.720">
    <property type="entry name" value="NAD(P)-binding Rossmann-like Domain"/>
    <property type="match status" value="2"/>
</dbReference>
<reference evidence="4 5" key="1">
    <citation type="submission" date="2018-11" db="EMBL/GenBank/DDBJ databases">
        <title>Taxonoimc description of Halomarina strain SPP-AMP-1.</title>
        <authorList>
            <person name="Pal Y."/>
            <person name="Srinivasana K."/>
            <person name="Verma A."/>
            <person name="Kumar P."/>
        </authorList>
    </citation>
    <scope>NUCLEOTIDE SEQUENCE [LARGE SCALE GENOMIC DNA]</scope>
    <source>
        <strain evidence="4 5">SPP-AMP-1</strain>
    </source>
</reference>
<feature type="domain" description="RCK C-terminal" evidence="3">
    <location>
        <begin position="458"/>
        <end position="545"/>
    </location>
</feature>
<dbReference type="Proteomes" id="UP000282322">
    <property type="component" value="Unassembled WGS sequence"/>
</dbReference>
<feature type="domain" description="RCK N-terminal" evidence="2">
    <location>
        <begin position="338"/>
        <end position="449"/>
    </location>
</feature>
<organism evidence="4 5">
    <name type="scientific">Halocatena pleomorpha</name>
    <dbReference type="NCBI Taxonomy" id="1785090"/>
    <lineage>
        <taxon>Archaea</taxon>
        <taxon>Methanobacteriati</taxon>
        <taxon>Methanobacteriota</taxon>
        <taxon>Stenosarchaea group</taxon>
        <taxon>Halobacteria</taxon>
        <taxon>Halobacteriales</taxon>
        <taxon>Natronomonadaceae</taxon>
        <taxon>Halocatena</taxon>
    </lineage>
</organism>
<keyword evidence="1" id="KW-0812">Transmembrane</keyword>
<gene>
    <name evidence="4" type="ORF">EIK79_12280</name>
</gene>
<dbReference type="SUPFAM" id="SSF116726">
    <property type="entry name" value="TrkA C-terminal domain-like"/>
    <property type="match status" value="2"/>
</dbReference>
<name>A0A3P3R7Q8_9EURY</name>
<keyword evidence="1" id="KW-1133">Transmembrane helix</keyword>
<dbReference type="Gene3D" id="3.30.70.1450">
    <property type="entry name" value="Regulator of K+ conductance, C-terminal domain"/>
    <property type="match status" value="2"/>
</dbReference>
<dbReference type="GO" id="GO:0006813">
    <property type="term" value="P:potassium ion transport"/>
    <property type="evidence" value="ECO:0007669"/>
    <property type="project" value="InterPro"/>
</dbReference>
<feature type="transmembrane region" description="Helical" evidence="1">
    <location>
        <begin position="9"/>
        <end position="29"/>
    </location>
</feature>
<dbReference type="OrthoDB" id="43518at2157"/>
<dbReference type="SUPFAM" id="SSF81324">
    <property type="entry name" value="Voltage-gated potassium channels"/>
    <property type="match status" value="1"/>
</dbReference>
<dbReference type="Gene3D" id="1.10.287.70">
    <property type="match status" value="1"/>
</dbReference>
<keyword evidence="1" id="KW-0472">Membrane</keyword>
<dbReference type="RefSeq" id="WP_124955405.1">
    <property type="nucleotide sequence ID" value="NZ_RRCH01000028.1"/>
</dbReference>
<dbReference type="InterPro" id="IPR050721">
    <property type="entry name" value="Trk_Ktr_HKT_K-transport"/>
</dbReference>
<evidence type="ECO:0000259" key="3">
    <source>
        <dbReference type="PROSITE" id="PS51202"/>
    </source>
</evidence>
<dbReference type="AlphaFoldDB" id="A0A3P3R7Q8"/>
<protein>
    <submittedName>
        <fullName evidence="4">Potassium transporter</fullName>
    </submittedName>
</protein>
<feature type="domain" description="RCK C-terminal" evidence="3">
    <location>
        <begin position="245"/>
        <end position="331"/>
    </location>
</feature>
<comment type="caution">
    <text evidence="4">The sequence shown here is derived from an EMBL/GenBank/DDBJ whole genome shotgun (WGS) entry which is preliminary data.</text>
</comment>
<dbReference type="GO" id="GO:0008324">
    <property type="term" value="F:monoatomic cation transmembrane transporter activity"/>
    <property type="evidence" value="ECO:0007669"/>
    <property type="project" value="InterPro"/>
</dbReference>
<dbReference type="EMBL" id="RRCH01000028">
    <property type="protein sequence ID" value="RRJ29414.1"/>
    <property type="molecule type" value="Genomic_DNA"/>
</dbReference>
<accession>A0A3P3R7Q8</accession>
<dbReference type="SUPFAM" id="SSF51735">
    <property type="entry name" value="NAD(P)-binding Rossmann-fold domains"/>
    <property type="match status" value="2"/>
</dbReference>
<feature type="transmembrane region" description="Helical" evidence="1">
    <location>
        <begin position="69"/>
        <end position="94"/>
    </location>
</feature>
<evidence type="ECO:0000256" key="1">
    <source>
        <dbReference type="SAM" id="Phobius"/>
    </source>
</evidence>
<dbReference type="InterPro" id="IPR036291">
    <property type="entry name" value="NAD(P)-bd_dom_sf"/>
</dbReference>
<dbReference type="InterPro" id="IPR036721">
    <property type="entry name" value="RCK_C_sf"/>
</dbReference>
<dbReference type="PROSITE" id="PS51202">
    <property type="entry name" value="RCK_C"/>
    <property type="match status" value="2"/>
</dbReference>
<keyword evidence="5" id="KW-1185">Reference proteome</keyword>
<evidence type="ECO:0000313" key="4">
    <source>
        <dbReference type="EMBL" id="RRJ29414.1"/>
    </source>
</evidence>
<dbReference type="InterPro" id="IPR003148">
    <property type="entry name" value="RCK_N"/>
</dbReference>
<dbReference type="Pfam" id="PF02254">
    <property type="entry name" value="TrkA_N"/>
    <property type="match status" value="2"/>
</dbReference>
<dbReference type="PROSITE" id="PS51201">
    <property type="entry name" value="RCK_N"/>
    <property type="match status" value="2"/>
</dbReference>
<sequence length="545" mass="59056">MTMQSRRTVYYLTLVIVTTLVFTGAYNAGMASWENRPQSLYRSLEFVVQSFTTTGYGSDAPWQTPQMNVLVILMQFAGIGLILTAVDVFAVPWLRDVLTTAAPKTISEVSDHIIVCEYTPRIEAFVTELDARDRGYVLIESDEDTAKELHEAGYQVIEGDPESIETLANAQLGSAIAVVVDAADDTSASIALSARDARPEVRVITLIEDPDLAQYHRAAGVDAVLSPRQLLGESLAAHVPTAVTTEIGDEIAIGEDFGLVKLTVAEGSELCGATFAEVGLRARFGVKVIGAWFNGDFKTPIDLNDVLEAGTRLLVAGELEQVESLQDATPSTVRAFTSHRIVLAGYGDSGKAVYNALSRSESQLTVLDIEEKEHTDVMGDAREPAILKEAGIVNADALVLTVADDTTAIFTTLIAHELNSDLPIIVRASEENDVEKLYRAGASYVQSLTTVSGRMLASTVFEDEEVLTYNTQINVVRLSVGELEGRTLADEDVRTRTGCTVVAIVRNGETITDFDTARFTFETGDEVVIVGTDDATTRFEQQYST</sequence>